<dbReference type="OrthoDB" id="9801753at2"/>
<comment type="subcellular location">
    <subcellularLocation>
        <location evidence="1">Cell membrane</location>
        <topology evidence="1">Peripheral membrane protein</topology>
        <orientation evidence="1">Cytoplasmic side</orientation>
    </subcellularLocation>
</comment>
<dbReference type="EMBL" id="CP002628">
    <property type="protein sequence ID" value="AEB07897.1"/>
    <property type="molecule type" value="Genomic_DNA"/>
</dbReference>
<dbReference type="RefSeq" id="WP_013709639.1">
    <property type="nucleotide sequence ID" value="NC_015389.1"/>
</dbReference>
<dbReference type="SMART" id="SM01234">
    <property type="entry name" value="Haemolytic"/>
    <property type="match status" value="1"/>
</dbReference>
<dbReference type="STRING" id="700015.Corgl_1802"/>
<comment type="similarity">
    <text evidence="1">Belongs to the UPF0161 family.</text>
</comment>
<dbReference type="PANTHER" id="PTHR33383">
    <property type="entry name" value="MEMBRANE PROTEIN INSERTION EFFICIENCY FACTOR-RELATED"/>
    <property type="match status" value="1"/>
</dbReference>
<reference evidence="3" key="1">
    <citation type="journal article" date="2013" name="Stand. Genomic Sci.">
        <title>Complete genome sequence of Coriobacterium glomerans type strain (PW2(T)) from the midgut of Pyrrhocoris apterus L. (red soldier bug).</title>
        <authorList>
            <person name="Stackebrandt E."/>
            <person name="Zeytun A."/>
            <person name="Lapidus A."/>
            <person name="Nolan M."/>
            <person name="Lucas S."/>
            <person name="Hammon N."/>
            <person name="Deshpande S."/>
            <person name="Cheng J.F."/>
            <person name="Tapia R."/>
            <person name="Goodwin L.A."/>
            <person name="Pitluck S."/>
            <person name="Liolios K."/>
            <person name="Pagani I."/>
            <person name="Ivanova N."/>
            <person name="Mavromatis K."/>
            <person name="Mikhailova N."/>
            <person name="Huntemann M."/>
            <person name="Pati A."/>
            <person name="Chen A."/>
            <person name="Palaniappan K."/>
            <person name="Chang Y.J."/>
            <person name="Land M."/>
            <person name="Hauser L."/>
            <person name="Rohde M."/>
            <person name="Pukall R."/>
            <person name="Goker M."/>
            <person name="Detter J.C."/>
            <person name="Woyke T."/>
            <person name="Bristow J."/>
            <person name="Eisen J.A."/>
            <person name="Markowitz V."/>
            <person name="Hugenholtz P."/>
            <person name="Kyrpides N.C."/>
            <person name="Klenk H.P."/>
        </authorList>
    </citation>
    <scope>NUCLEOTIDE SEQUENCE</scope>
    <source>
        <strain evidence="3">ATCC 49209 / DSM 20642 / JCM 10262 / PW2</strain>
    </source>
</reference>
<sequence length="90" mass="10199">MRTEIANRSRGGCRLDLARRSCRRIATVPIRLYQRGISPLLPDACIYEPSCSRYAIEAIERHGLVRGCWLASCRILRCTPWHAGGYDPVP</sequence>
<keyword evidence="1" id="KW-1003">Cell membrane</keyword>
<dbReference type="Proteomes" id="UP000006851">
    <property type="component" value="Chromosome"/>
</dbReference>
<dbReference type="AlphaFoldDB" id="F2N9E9"/>
<dbReference type="InterPro" id="IPR002696">
    <property type="entry name" value="Membr_insert_effic_factor_YidD"/>
</dbReference>
<evidence type="ECO:0000256" key="1">
    <source>
        <dbReference type="HAMAP-Rule" id="MF_00386"/>
    </source>
</evidence>
<proteinExistence type="inferred from homology"/>
<protein>
    <recommendedName>
        <fullName evidence="1">Putative membrane protein insertion efficiency factor</fullName>
    </recommendedName>
</protein>
<dbReference type="HAMAP" id="MF_00386">
    <property type="entry name" value="UPF0161_YidD"/>
    <property type="match status" value="1"/>
</dbReference>
<dbReference type="NCBIfam" id="TIGR00278">
    <property type="entry name" value="membrane protein insertion efficiency factor YidD"/>
    <property type="match status" value="1"/>
</dbReference>
<comment type="function">
    <text evidence="1">Could be involved in insertion of integral membrane proteins into the membrane.</text>
</comment>
<name>F2N9E9_CORGP</name>
<dbReference type="eggNOG" id="COG0759">
    <property type="taxonomic scope" value="Bacteria"/>
</dbReference>
<evidence type="ECO:0000313" key="2">
    <source>
        <dbReference type="EMBL" id="AEB07897.1"/>
    </source>
</evidence>
<accession>F2N9E9</accession>
<dbReference type="Pfam" id="PF01809">
    <property type="entry name" value="YidD"/>
    <property type="match status" value="1"/>
</dbReference>
<dbReference type="PANTHER" id="PTHR33383:SF1">
    <property type="entry name" value="MEMBRANE PROTEIN INSERTION EFFICIENCY FACTOR-RELATED"/>
    <property type="match status" value="1"/>
</dbReference>
<dbReference type="KEGG" id="cgo:Corgl_1802"/>
<keyword evidence="1" id="KW-0472">Membrane</keyword>
<evidence type="ECO:0000313" key="3">
    <source>
        <dbReference type="Proteomes" id="UP000006851"/>
    </source>
</evidence>
<organism evidence="2 3">
    <name type="scientific">Coriobacterium glomerans (strain ATCC 49209 / DSM 20642 / JCM 10262 / PW2)</name>
    <dbReference type="NCBI Taxonomy" id="700015"/>
    <lineage>
        <taxon>Bacteria</taxon>
        <taxon>Bacillati</taxon>
        <taxon>Actinomycetota</taxon>
        <taxon>Coriobacteriia</taxon>
        <taxon>Coriobacteriales</taxon>
        <taxon>Coriobacteriaceae</taxon>
        <taxon>Coriobacterium</taxon>
    </lineage>
</organism>
<keyword evidence="3" id="KW-1185">Reference proteome</keyword>
<dbReference type="GO" id="GO:0005886">
    <property type="term" value="C:plasma membrane"/>
    <property type="evidence" value="ECO:0007669"/>
    <property type="project" value="UniProtKB-SubCell"/>
</dbReference>
<dbReference type="HOGENOM" id="CLU_144811_5_2_11"/>
<gene>
    <name evidence="2" type="ordered locus">Corgl_1802</name>
</gene>